<feature type="compositionally biased region" description="Low complexity" evidence="1">
    <location>
        <begin position="26"/>
        <end position="38"/>
    </location>
</feature>
<proteinExistence type="predicted"/>
<evidence type="ECO:0000256" key="1">
    <source>
        <dbReference type="SAM" id="MobiDB-lite"/>
    </source>
</evidence>
<sequence>MNLTTGRRVRLLQQNRRLKLPSPNYTSSPISTPPESSSTAVDCHLRILPTGESKLNTNRNWRTSSKTNAFLRNIVANLHTLLPRQCSQHLFQESPPLWLVPAPADGNFFSLPPRTSRIFCLDWTPCRSIFPPWAPFSSYSVNMI</sequence>
<name>A0A0C3CEA2_HEBCY</name>
<accession>A0A0C3CEA2</accession>
<dbReference type="AlphaFoldDB" id="A0A0C3CEA2"/>
<dbReference type="EMBL" id="KN831777">
    <property type="protein sequence ID" value="KIM42544.1"/>
    <property type="molecule type" value="Genomic_DNA"/>
</dbReference>
<feature type="region of interest" description="Disordered" evidence="1">
    <location>
        <begin position="16"/>
        <end position="38"/>
    </location>
</feature>
<dbReference type="HOGENOM" id="CLU_1796695_0_0_1"/>
<organism evidence="2 3">
    <name type="scientific">Hebeloma cylindrosporum</name>
    <dbReference type="NCBI Taxonomy" id="76867"/>
    <lineage>
        <taxon>Eukaryota</taxon>
        <taxon>Fungi</taxon>
        <taxon>Dikarya</taxon>
        <taxon>Basidiomycota</taxon>
        <taxon>Agaricomycotina</taxon>
        <taxon>Agaricomycetes</taxon>
        <taxon>Agaricomycetidae</taxon>
        <taxon>Agaricales</taxon>
        <taxon>Agaricineae</taxon>
        <taxon>Hymenogastraceae</taxon>
        <taxon>Hebeloma</taxon>
    </lineage>
</organism>
<protein>
    <submittedName>
        <fullName evidence="2">Uncharacterized protein</fullName>
    </submittedName>
</protein>
<evidence type="ECO:0000313" key="2">
    <source>
        <dbReference type="EMBL" id="KIM42544.1"/>
    </source>
</evidence>
<reference evidence="3" key="2">
    <citation type="submission" date="2015-01" db="EMBL/GenBank/DDBJ databases">
        <title>Evolutionary Origins and Diversification of the Mycorrhizal Mutualists.</title>
        <authorList>
            <consortium name="DOE Joint Genome Institute"/>
            <consortium name="Mycorrhizal Genomics Consortium"/>
            <person name="Kohler A."/>
            <person name="Kuo A."/>
            <person name="Nagy L.G."/>
            <person name="Floudas D."/>
            <person name="Copeland A."/>
            <person name="Barry K.W."/>
            <person name="Cichocki N."/>
            <person name="Veneault-Fourrey C."/>
            <person name="LaButti K."/>
            <person name="Lindquist E.A."/>
            <person name="Lipzen A."/>
            <person name="Lundell T."/>
            <person name="Morin E."/>
            <person name="Murat C."/>
            <person name="Riley R."/>
            <person name="Ohm R."/>
            <person name="Sun H."/>
            <person name="Tunlid A."/>
            <person name="Henrissat B."/>
            <person name="Grigoriev I.V."/>
            <person name="Hibbett D.S."/>
            <person name="Martin F."/>
        </authorList>
    </citation>
    <scope>NUCLEOTIDE SEQUENCE [LARGE SCALE GENOMIC DNA]</scope>
    <source>
        <strain evidence="3">h7</strain>
    </source>
</reference>
<keyword evidence="3" id="KW-1185">Reference proteome</keyword>
<evidence type="ECO:0000313" key="3">
    <source>
        <dbReference type="Proteomes" id="UP000053424"/>
    </source>
</evidence>
<gene>
    <name evidence="2" type="ORF">M413DRAFT_119724</name>
</gene>
<reference evidence="2 3" key="1">
    <citation type="submission" date="2014-04" db="EMBL/GenBank/DDBJ databases">
        <authorList>
            <consortium name="DOE Joint Genome Institute"/>
            <person name="Kuo A."/>
            <person name="Gay G."/>
            <person name="Dore J."/>
            <person name="Kohler A."/>
            <person name="Nagy L.G."/>
            <person name="Floudas D."/>
            <person name="Copeland A."/>
            <person name="Barry K.W."/>
            <person name="Cichocki N."/>
            <person name="Veneault-Fourrey C."/>
            <person name="LaButti K."/>
            <person name="Lindquist E.A."/>
            <person name="Lipzen A."/>
            <person name="Lundell T."/>
            <person name="Morin E."/>
            <person name="Murat C."/>
            <person name="Sun H."/>
            <person name="Tunlid A."/>
            <person name="Henrissat B."/>
            <person name="Grigoriev I.V."/>
            <person name="Hibbett D.S."/>
            <person name="Martin F."/>
            <person name="Nordberg H.P."/>
            <person name="Cantor M.N."/>
            <person name="Hua S.X."/>
        </authorList>
    </citation>
    <scope>NUCLEOTIDE SEQUENCE [LARGE SCALE GENOMIC DNA]</scope>
    <source>
        <strain evidence="3">h7</strain>
    </source>
</reference>
<dbReference type="Proteomes" id="UP000053424">
    <property type="component" value="Unassembled WGS sequence"/>
</dbReference>